<dbReference type="EMBL" id="BOMV01000118">
    <property type="protein sequence ID" value="GIF02034.1"/>
    <property type="molecule type" value="Genomic_DNA"/>
</dbReference>
<comment type="similarity">
    <text evidence="3">Belongs to the glycosyl hydrolase family 6.</text>
</comment>
<keyword evidence="3" id="KW-0378">Hydrolase</keyword>
<name>A0A919KBE0_9ACTN</name>
<reference evidence="5" key="1">
    <citation type="submission" date="2021-01" db="EMBL/GenBank/DDBJ databases">
        <title>Whole genome shotgun sequence of Actinoplanes rishiriensis NBRC 108556.</title>
        <authorList>
            <person name="Komaki H."/>
            <person name="Tamura T."/>
        </authorList>
    </citation>
    <scope>NUCLEOTIDE SEQUENCE</scope>
    <source>
        <strain evidence="5">NBRC 108556</strain>
    </source>
</reference>
<keyword evidence="3" id="KW-0136">Cellulose degradation</keyword>
<feature type="binding site" evidence="2">
    <location>
        <position position="318"/>
    </location>
    <ligand>
        <name>substrate</name>
    </ligand>
</feature>
<feature type="binding site" evidence="2">
    <location>
        <position position="322"/>
    </location>
    <ligand>
        <name>substrate</name>
    </ligand>
</feature>
<feature type="binding site" evidence="2">
    <location>
        <position position="218"/>
    </location>
    <ligand>
        <name>substrate</name>
    </ligand>
</feature>
<sequence length="347" mass="36365">MARKRRRVVLLGIVAGVAVLGIAAGVGLSAATDQDPLPVPAREEPPVAEHDGRLPGKALYVDPAGAAAAQVQTWEAEGRMNDAALIRRIAGEPAATWFTDELPGYADRARQLADAADRAGQVPVLTLYHIPDRDCSGHSAGGAADGSAYRQWVSDLALALQGYRAVVVLEPDAVAQAVKGCLSKAATVERFALLTYAVEVLRANPGVLVYLDGGNPSWIRSAARMATALRRAGIGKANGFALNVANFETTAANIRYGTAVSRHLGGAHFVIDTSRNGNGPAKIGAGDTHWCNPRGRRLGEAPTTETGHPLVDAFLWVKRPGESDGACGDDAPAAGEWWPEYALELAG</sequence>
<dbReference type="GO" id="GO:0004553">
    <property type="term" value="F:hydrolase activity, hydrolyzing O-glycosyl compounds"/>
    <property type="evidence" value="ECO:0007669"/>
    <property type="project" value="InterPro"/>
</dbReference>
<feature type="binding site" evidence="2">
    <location>
        <position position="246"/>
    </location>
    <ligand>
        <name>substrate</name>
    </ligand>
</feature>
<dbReference type="EC" id="3.2.1.-" evidence="3"/>
<keyword evidence="6" id="KW-1185">Reference proteome</keyword>
<gene>
    <name evidence="5" type="ORF">Ari01nite_94980</name>
</gene>
<proteinExistence type="inferred from homology"/>
<evidence type="ECO:0000256" key="1">
    <source>
        <dbReference type="PIRSR" id="PIRSR001100-1"/>
    </source>
</evidence>
<dbReference type="SUPFAM" id="SSF51989">
    <property type="entry name" value="Glycosyl hydrolases family 6, cellulases"/>
    <property type="match status" value="1"/>
</dbReference>
<feature type="active site" description="Proton donor" evidence="1">
    <location>
        <position position="172"/>
    </location>
</feature>
<dbReference type="Pfam" id="PF01341">
    <property type="entry name" value="Glyco_hydro_6"/>
    <property type="match status" value="1"/>
</dbReference>
<evidence type="ECO:0000313" key="5">
    <source>
        <dbReference type="EMBL" id="GIF02034.1"/>
    </source>
</evidence>
<dbReference type="PRINTS" id="PR00733">
    <property type="entry name" value="GLHYDRLASE6"/>
</dbReference>
<dbReference type="RefSeq" id="WP_239163643.1">
    <property type="nucleotide sequence ID" value="NZ_BOMV01000118.1"/>
</dbReference>
<dbReference type="PANTHER" id="PTHR34876">
    <property type="match status" value="1"/>
</dbReference>
<feature type="binding site" evidence="2">
    <location>
        <position position="97"/>
    </location>
    <ligand>
        <name>substrate</name>
    </ligand>
</feature>
<keyword evidence="3" id="KW-0326">Glycosidase</keyword>
<feature type="active site" description="Proton acceptor" evidence="1">
    <location>
        <position position="324"/>
    </location>
</feature>
<accession>A0A919KBE0</accession>
<dbReference type="AlphaFoldDB" id="A0A919KBE0"/>
<dbReference type="PANTHER" id="PTHR34876:SF4">
    <property type="entry name" value="1,4-BETA-D-GLUCAN CELLOBIOHYDROLASE C-RELATED"/>
    <property type="match status" value="1"/>
</dbReference>
<evidence type="ECO:0000256" key="3">
    <source>
        <dbReference type="RuleBase" id="RU361186"/>
    </source>
</evidence>
<keyword evidence="3" id="KW-0119">Carbohydrate metabolism</keyword>
<feature type="binding site" evidence="2">
    <location>
        <position position="290"/>
    </location>
    <ligand>
        <name>substrate</name>
    </ligand>
</feature>
<comment type="caution">
    <text evidence="5">The sequence shown here is derived from an EMBL/GenBank/DDBJ whole genome shotgun (WGS) entry which is preliminary data.</text>
</comment>
<dbReference type="Gene3D" id="3.20.20.40">
    <property type="entry name" value="1, 4-beta cellobiohydrolase"/>
    <property type="match status" value="1"/>
</dbReference>
<evidence type="ECO:0000256" key="4">
    <source>
        <dbReference type="SAM" id="MobiDB-lite"/>
    </source>
</evidence>
<evidence type="ECO:0000256" key="2">
    <source>
        <dbReference type="PIRSR" id="PIRSR001100-2"/>
    </source>
</evidence>
<protein>
    <recommendedName>
        <fullName evidence="3">Glucanase</fullName>
        <ecNumber evidence="3">3.2.1.-</ecNumber>
    </recommendedName>
</protein>
<keyword evidence="3" id="KW-0624">Polysaccharide degradation</keyword>
<dbReference type="PIRSF" id="PIRSF001100">
    <property type="entry name" value="Beta_cellobiohydrolase"/>
    <property type="match status" value="1"/>
</dbReference>
<dbReference type="InterPro" id="IPR016288">
    <property type="entry name" value="Beta_cellobiohydrolase"/>
</dbReference>
<dbReference type="InterPro" id="IPR036434">
    <property type="entry name" value="Beta_cellobiohydrolase_sf"/>
</dbReference>
<evidence type="ECO:0000313" key="6">
    <source>
        <dbReference type="Proteomes" id="UP000636960"/>
    </source>
</evidence>
<feature type="compositionally biased region" description="Basic and acidic residues" evidence="4">
    <location>
        <begin position="41"/>
        <end position="54"/>
    </location>
</feature>
<organism evidence="5 6">
    <name type="scientific">Paractinoplanes rishiriensis</name>
    <dbReference type="NCBI Taxonomy" id="1050105"/>
    <lineage>
        <taxon>Bacteria</taxon>
        <taxon>Bacillati</taxon>
        <taxon>Actinomycetota</taxon>
        <taxon>Actinomycetes</taxon>
        <taxon>Micromonosporales</taxon>
        <taxon>Micromonosporaceae</taxon>
        <taxon>Paractinoplanes</taxon>
    </lineage>
</organism>
<dbReference type="GO" id="GO:0030245">
    <property type="term" value="P:cellulose catabolic process"/>
    <property type="evidence" value="ECO:0007669"/>
    <property type="project" value="UniProtKB-KW"/>
</dbReference>
<dbReference type="Proteomes" id="UP000636960">
    <property type="component" value="Unassembled WGS sequence"/>
</dbReference>
<feature type="region of interest" description="Disordered" evidence="4">
    <location>
        <begin position="33"/>
        <end position="54"/>
    </location>
</feature>